<dbReference type="HOGENOM" id="CLU_108645_0_0_1"/>
<dbReference type="InParanoid" id="B4N619"/>
<dbReference type="Proteomes" id="UP000007798">
    <property type="component" value="Unassembled WGS sequence"/>
</dbReference>
<reference evidence="12 13" key="1">
    <citation type="journal article" date="2007" name="Nature">
        <title>Evolution of genes and genomes on the Drosophila phylogeny.</title>
        <authorList>
            <consortium name="Drosophila 12 Genomes Consortium"/>
            <person name="Clark A.G."/>
            <person name="Eisen M.B."/>
            <person name="Smith D.R."/>
            <person name="Bergman C.M."/>
            <person name="Oliver B."/>
            <person name="Markow T.A."/>
            <person name="Kaufman T.C."/>
            <person name="Kellis M."/>
            <person name="Gelbart W."/>
            <person name="Iyer V.N."/>
            <person name="Pollard D.A."/>
            <person name="Sackton T.B."/>
            <person name="Larracuente A.M."/>
            <person name="Singh N.D."/>
            <person name="Abad J.P."/>
            <person name="Abt D.N."/>
            <person name="Adryan B."/>
            <person name="Aguade M."/>
            <person name="Akashi H."/>
            <person name="Anderson W.W."/>
            <person name="Aquadro C.F."/>
            <person name="Ardell D.H."/>
            <person name="Arguello R."/>
            <person name="Artieri C.G."/>
            <person name="Barbash D.A."/>
            <person name="Barker D."/>
            <person name="Barsanti P."/>
            <person name="Batterham P."/>
            <person name="Batzoglou S."/>
            <person name="Begun D."/>
            <person name="Bhutkar A."/>
            <person name="Blanco E."/>
            <person name="Bosak S.A."/>
            <person name="Bradley R.K."/>
            <person name="Brand A.D."/>
            <person name="Brent M.R."/>
            <person name="Brooks A.N."/>
            <person name="Brown R.H."/>
            <person name="Butlin R.K."/>
            <person name="Caggese C."/>
            <person name="Calvi B.R."/>
            <person name="Bernardo de Carvalho A."/>
            <person name="Caspi A."/>
            <person name="Castrezana S."/>
            <person name="Celniker S.E."/>
            <person name="Chang J.L."/>
            <person name="Chapple C."/>
            <person name="Chatterji S."/>
            <person name="Chinwalla A."/>
            <person name="Civetta A."/>
            <person name="Clifton S.W."/>
            <person name="Comeron J.M."/>
            <person name="Costello J.C."/>
            <person name="Coyne J.A."/>
            <person name="Daub J."/>
            <person name="David R.G."/>
            <person name="Delcher A.L."/>
            <person name="Delehaunty K."/>
            <person name="Do C.B."/>
            <person name="Ebling H."/>
            <person name="Edwards K."/>
            <person name="Eickbush T."/>
            <person name="Evans J.D."/>
            <person name="Filipski A."/>
            <person name="Findeiss S."/>
            <person name="Freyhult E."/>
            <person name="Fulton L."/>
            <person name="Fulton R."/>
            <person name="Garcia A.C."/>
            <person name="Gardiner A."/>
            <person name="Garfield D.A."/>
            <person name="Garvin B.E."/>
            <person name="Gibson G."/>
            <person name="Gilbert D."/>
            <person name="Gnerre S."/>
            <person name="Godfrey J."/>
            <person name="Good R."/>
            <person name="Gotea V."/>
            <person name="Gravely B."/>
            <person name="Greenberg A.J."/>
            <person name="Griffiths-Jones S."/>
            <person name="Gross S."/>
            <person name="Guigo R."/>
            <person name="Gustafson E.A."/>
            <person name="Haerty W."/>
            <person name="Hahn M.W."/>
            <person name="Halligan D.L."/>
            <person name="Halpern A.L."/>
            <person name="Halter G.M."/>
            <person name="Han M.V."/>
            <person name="Heger A."/>
            <person name="Hillier L."/>
            <person name="Hinrichs A.S."/>
            <person name="Holmes I."/>
            <person name="Hoskins R.A."/>
            <person name="Hubisz M.J."/>
            <person name="Hultmark D."/>
            <person name="Huntley M.A."/>
            <person name="Jaffe D.B."/>
            <person name="Jagadeeshan S."/>
            <person name="Jeck W.R."/>
            <person name="Johnson J."/>
            <person name="Jones C.D."/>
            <person name="Jordan W.C."/>
            <person name="Karpen G.H."/>
            <person name="Kataoka E."/>
            <person name="Keightley P.D."/>
            <person name="Kheradpour P."/>
            <person name="Kirkness E.F."/>
            <person name="Koerich L.B."/>
            <person name="Kristiansen K."/>
            <person name="Kudrna D."/>
            <person name="Kulathinal R.J."/>
            <person name="Kumar S."/>
            <person name="Kwok R."/>
            <person name="Lander E."/>
            <person name="Langley C.H."/>
            <person name="Lapoint R."/>
            <person name="Lazzaro B.P."/>
            <person name="Lee S.J."/>
            <person name="Levesque L."/>
            <person name="Li R."/>
            <person name="Lin C.F."/>
            <person name="Lin M.F."/>
            <person name="Lindblad-Toh K."/>
            <person name="Llopart A."/>
            <person name="Long M."/>
            <person name="Low L."/>
            <person name="Lozovsky E."/>
            <person name="Lu J."/>
            <person name="Luo M."/>
            <person name="Machado C.A."/>
            <person name="Makalowski W."/>
            <person name="Marzo M."/>
            <person name="Matsuda M."/>
            <person name="Matzkin L."/>
            <person name="McAllister B."/>
            <person name="McBride C.S."/>
            <person name="McKernan B."/>
            <person name="McKernan K."/>
            <person name="Mendez-Lago M."/>
            <person name="Minx P."/>
            <person name="Mollenhauer M.U."/>
            <person name="Montooth K."/>
            <person name="Mount S.M."/>
            <person name="Mu X."/>
            <person name="Myers E."/>
            <person name="Negre B."/>
            <person name="Newfeld S."/>
            <person name="Nielsen R."/>
            <person name="Noor M.A."/>
            <person name="O'Grady P."/>
            <person name="Pachter L."/>
            <person name="Papaceit M."/>
            <person name="Parisi M.J."/>
            <person name="Parisi M."/>
            <person name="Parts L."/>
            <person name="Pedersen J.S."/>
            <person name="Pesole G."/>
            <person name="Phillippy A.M."/>
            <person name="Ponting C.P."/>
            <person name="Pop M."/>
            <person name="Porcelli D."/>
            <person name="Powell J.R."/>
            <person name="Prohaska S."/>
            <person name="Pruitt K."/>
            <person name="Puig M."/>
            <person name="Quesneville H."/>
            <person name="Ram K.R."/>
            <person name="Rand D."/>
            <person name="Rasmussen M.D."/>
            <person name="Reed L.K."/>
            <person name="Reenan R."/>
            <person name="Reily A."/>
            <person name="Remington K.A."/>
            <person name="Rieger T.T."/>
            <person name="Ritchie M.G."/>
            <person name="Robin C."/>
            <person name="Rogers Y.H."/>
            <person name="Rohde C."/>
            <person name="Rozas J."/>
            <person name="Rubenfield M.J."/>
            <person name="Ruiz A."/>
            <person name="Russo S."/>
            <person name="Salzberg S.L."/>
            <person name="Sanchez-Gracia A."/>
            <person name="Saranga D.J."/>
            <person name="Sato H."/>
            <person name="Schaeffer S.W."/>
            <person name="Schatz M.C."/>
            <person name="Schlenke T."/>
            <person name="Schwartz R."/>
            <person name="Segarra C."/>
            <person name="Singh R.S."/>
            <person name="Sirot L."/>
            <person name="Sirota M."/>
            <person name="Sisneros N.B."/>
            <person name="Smith C.D."/>
            <person name="Smith T.F."/>
            <person name="Spieth J."/>
            <person name="Stage D.E."/>
            <person name="Stark A."/>
            <person name="Stephan W."/>
            <person name="Strausberg R.L."/>
            <person name="Strempel S."/>
            <person name="Sturgill D."/>
            <person name="Sutton G."/>
            <person name="Sutton G.G."/>
            <person name="Tao W."/>
            <person name="Teichmann S."/>
            <person name="Tobari Y.N."/>
            <person name="Tomimura Y."/>
            <person name="Tsolas J.M."/>
            <person name="Valente V.L."/>
            <person name="Venter E."/>
            <person name="Venter J.C."/>
            <person name="Vicario S."/>
            <person name="Vieira F.G."/>
            <person name="Vilella A.J."/>
            <person name="Villasante A."/>
            <person name="Walenz B."/>
            <person name="Wang J."/>
            <person name="Wasserman M."/>
            <person name="Watts T."/>
            <person name="Wilson D."/>
            <person name="Wilson R.K."/>
            <person name="Wing R.A."/>
            <person name="Wolfner M.F."/>
            <person name="Wong A."/>
            <person name="Wong G.K."/>
            <person name="Wu C.I."/>
            <person name="Wu G."/>
            <person name="Yamamoto D."/>
            <person name="Yang H.P."/>
            <person name="Yang S.P."/>
            <person name="Yorke J.A."/>
            <person name="Yoshida K."/>
            <person name="Zdobnov E."/>
            <person name="Zhang P."/>
            <person name="Zhang Y."/>
            <person name="Zimin A.V."/>
            <person name="Baldwin J."/>
            <person name="Abdouelleil A."/>
            <person name="Abdulkadir J."/>
            <person name="Abebe A."/>
            <person name="Abera B."/>
            <person name="Abreu J."/>
            <person name="Acer S.C."/>
            <person name="Aftuck L."/>
            <person name="Alexander A."/>
            <person name="An P."/>
            <person name="Anderson E."/>
            <person name="Anderson S."/>
            <person name="Arachi H."/>
            <person name="Azer M."/>
            <person name="Bachantsang P."/>
            <person name="Barry A."/>
            <person name="Bayul T."/>
            <person name="Berlin A."/>
            <person name="Bessette D."/>
            <person name="Bloom T."/>
            <person name="Blye J."/>
            <person name="Boguslavskiy L."/>
            <person name="Bonnet C."/>
            <person name="Boukhgalter B."/>
            <person name="Bourzgui I."/>
            <person name="Brown A."/>
            <person name="Cahill P."/>
            <person name="Channer S."/>
            <person name="Cheshatsang Y."/>
            <person name="Chuda L."/>
            <person name="Citroen M."/>
            <person name="Collymore A."/>
            <person name="Cooke P."/>
            <person name="Costello M."/>
            <person name="D'Aco K."/>
            <person name="Daza R."/>
            <person name="De Haan G."/>
            <person name="DeGray S."/>
            <person name="DeMaso C."/>
            <person name="Dhargay N."/>
            <person name="Dooley K."/>
            <person name="Dooley E."/>
            <person name="Doricent M."/>
            <person name="Dorje P."/>
            <person name="Dorjee K."/>
            <person name="Dupes A."/>
            <person name="Elong R."/>
            <person name="Falk J."/>
            <person name="Farina A."/>
            <person name="Faro S."/>
            <person name="Ferguson D."/>
            <person name="Fisher S."/>
            <person name="Foley C.D."/>
            <person name="Franke A."/>
            <person name="Friedrich D."/>
            <person name="Gadbois L."/>
            <person name="Gearin G."/>
            <person name="Gearin C.R."/>
            <person name="Giannoukos G."/>
            <person name="Goode T."/>
            <person name="Graham J."/>
            <person name="Grandbois E."/>
            <person name="Grewal S."/>
            <person name="Gyaltsen K."/>
            <person name="Hafez N."/>
            <person name="Hagos B."/>
            <person name="Hall J."/>
            <person name="Henson C."/>
            <person name="Hollinger A."/>
            <person name="Honan T."/>
            <person name="Huard M.D."/>
            <person name="Hughes L."/>
            <person name="Hurhula B."/>
            <person name="Husby M.E."/>
            <person name="Kamat A."/>
            <person name="Kanga B."/>
            <person name="Kashin S."/>
            <person name="Khazanovich D."/>
            <person name="Kisner P."/>
            <person name="Lance K."/>
            <person name="Lara M."/>
            <person name="Lee W."/>
            <person name="Lennon N."/>
            <person name="Letendre F."/>
            <person name="LeVine R."/>
            <person name="Lipovsky A."/>
            <person name="Liu X."/>
            <person name="Liu J."/>
            <person name="Liu S."/>
            <person name="Lokyitsang T."/>
            <person name="Lokyitsang Y."/>
            <person name="Lubonja R."/>
            <person name="Lui A."/>
            <person name="MacDonald P."/>
            <person name="Magnisalis V."/>
            <person name="Maru K."/>
            <person name="Matthews C."/>
            <person name="McCusker W."/>
            <person name="McDonough S."/>
            <person name="Mehta T."/>
            <person name="Meldrim J."/>
            <person name="Meneus L."/>
            <person name="Mihai O."/>
            <person name="Mihalev A."/>
            <person name="Mihova T."/>
            <person name="Mittelman R."/>
            <person name="Mlenga V."/>
            <person name="Montmayeur A."/>
            <person name="Mulrain L."/>
            <person name="Navidi A."/>
            <person name="Naylor J."/>
            <person name="Negash T."/>
            <person name="Nguyen T."/>
            <person name="Nguyen N."/>
            <person name="Nicol R."/>
            <person name="Norbu C."/>
            <person name="Norbu N."/>
            <person name="Novod N."/>
            <person name="O'Neill B."/>
            <person name="Osman S."/>
            <person name="Markiewicz E."/>
            <person name="Oyono O.L."/>
            <person name="Patti C."/>
            <person name="Phunkhang P."/>
            <person name="Pierre F."/>
            <person name="Priest M."/>
            <person name="Raghuraman S."/>
            <person name="Rege F."/>
            <person name="Reyes R."/>
            <person name="Rise C."/>
            <person name="Rogov P."/>
            <person name="Ross K."/>
            <person name="Ryan E."/>
            <person name="Settipalli S."/>
            <person name="Shea T."/>
            <person name="Sherpa N."/>
            <person name="Shi L."/>
            <person name="Shih D."/>
            <person name="Sparrow T."/>
            <person name="Spaulding J."/>
            <person name="Stalker J."/>
            <person name="Stange-Thomann N."/>
            <person name="Stavropoulos S."/>
            <person name="Stone C."/>
            <person name="Strader C."/>
            <person name="Tesfaye S."/>
            <person name="Thomson T."/>
            <person name="Thoulutsang Y."/>
            <person name="Thoulutsang D."/>
            <person name="Topham K."/>
            <person name="Topping I."/>
            <person name="Tsamla T."/>
            <person name="Vassiliev H."/>
            <person name="Vo A."/>
            <person name="Wangchuk T."/>
            <person name="Wangdi T."/>
            <person name="Weiand M."/>
            <person name="Wilkinson J."/>
            <person name="Wilson A."/>
            <person name="Yadav S."/>
            <person name="Young G."/>
            <person name="Yu Q."/>
            <person name="Zembek L."/>
            <person name="Zhong D."/>
            <person name="Zimmer A."/>
            <person name="Zwirko Z."/>
            <person name="Jaffe D.B."/>
            <person name="Alvarez P."/>
            <person name="Brockman W."/>
            <person name="Butler J."/>
            <person name="Chin C."/>
            <person name="Gnerre S."/>
            <person name="Grabherr M."/>
            <person name="Kleber M."/>
            <person name="Mauceli E."/>
            <person name="MacCallum I."/>
        </authorList>
    </citation>
    <scope>NUCLEOTIDE SEQUENCE [LARGE SCALE GENOMIC DNA]</scope>
    <source>
        <strain evidence="13">Tucson 14030-0811.24</strain>
    </source>
</reference>
<organism evidence="12 13">
    <name type="scientific">Drosophila willistoni</name>
    <name type="common">Fruit fly</name>
    <dbReference type="NCBI Taxonomy" id="7260"/>
    <lineage>
        <taxon>Eukaryota</taxon>
        <taxon>Metazoa</taxon>
        <taxon>Ecdysozoa</taxon>
        <taxon>Arthropoda</taxon>
        <taxon>Hexapoda</taxon>
        <taxon>Insecta</taxon>
        <taxon>Pterygota</taxon>
        <taxon>Neoptera</taxon>
        <taxon>Endopterygota</taxon>
        <taxon>Diptera</taxon>
        <taxon>Brachycera</taxon>
        <taxon>Muscomorpha</taxon>
        <taxon>Ephydroidea</taxon>
        <taxon>Drosophilidae</taxon>
        <taxon>Drosophila</taxon>
        <taxon>Sophophora</taxon>
    </lineage>
</organism>
<dbReference type="KEGG" id="dwi:6646281"/>
<dbReference type="FunCoup" id="B4N619">
    <property type="interactions" value="24"/>
</dbReference>
<evidence type="ECO:0000256" key="9">
    <source>
        <dbReference type="SAM" id="SignalP"/>
    </source>
</evidence>
<evidence type="ECO:0000313" key="12">
    <source>
        <dbReference type="EMBL" id="EDW79808.1"/>
    </source>
</evidence>
<keyword evidence="13" id="KW-1185">Reference proteome</keyword>
<keyword evidence="8" id="KW-0044">Antibiotic</keyword>
<evidence type="ECO:0000313" key="13">
    <source>
        <dbReference type="Proteomes" id="UP000007798"/>
    </source>
</evidence>
<dbReference type="InterPro" id="IPR005521">
    <property type="entry name" value="Attacin_C"/>
</dbReference>
<dbReference type="OMA" id="TLGYNNH"/>
<dbReference type="GO" id="GO:0005576">
    <property type="term" value="C:extracellular region"/>
    <property type="evidence" value="ECO:0007669"/>
    <property type="project" value="UniProtKB-SubCell"/>
</dbReference>
<evidence type="ECO:0000256" key="1">
    <source>
        <dbReference type="ARBA" id="ARBA00004613"/>
    </source>
</evidence>
<accession>B4N619</accession>
<comment type="similarity">
    <text evidence="2">Belongs to the attacin/sarcotoxin-2 family.</text>
</comment>
<feature type="chain" id="PRO_5002819256" description="Attacin C-terminal domain-containing protein" evidence="9">
    <location>
        <begin position="31"/>
        <end position="247"/>
    </location>
</feature>
<gene>
    <name evidence="12" type="primary">Dwil\GK17822</name>
    <name evidence="12" type="ORF">Dwil_GK17822</name>
</gene>
<keyword evidence="4" id="KW-0929">Antimicrobial</keyword>
<evidence type="ECO:0000259" key="10">
    <source>
        <dbReference type="Pfam" id="PF03768"/>
    </source>
</evidence>
<keyword evidence="3" id="KW-0964">Secreted</keyword>
<evidence type="ECO:0000256" key="6">
    <source>
        <dbReference type="ARBA" id="ARBA00022729"/>
    </source>
</evidence>
<feature type="domain" description="Attacin N-terminal" evidence="10">
    <location>
        <begin position="55"/>
        <end position="126"/>
    </location>
</feature>
<protein>
    <recommendedName>
        <fullName evidence="14">Attacin C-terminal domain-containing protein</fullName>
    </recommendedName>
</protein>
<dbReference type="AlphaFoldDB" id="B4N619"/>
<evidence type="ECO:0008006" key="14">
    <source>
        <dbReference type="Google" id="ProtNLM"/>
    </source>
</evidence>
<keyword evidence="5" id="KW-0399">Innate immunity</keyword>
<dbReference type="STRING" id="7260.B4N619"/>
<evidence type="ECO:0000259" key="11">
    <source>
        <dbReference type="Pfam" id="PF03769"/>
    </source>
</evidence>
<feature type="signal peptide" evidence="9">
    <location>
        <begin position="1"/>
        <end position="30"/>
    </location>
</feature>
<dbReference type="Pfam" id="PF03769">
    <property type="entry name" value="Attacin_C"/>
    <property type="match status" value="1"/>
</dbReference>
<dbReference type="OrthoDB" id="7441167at2759"/>
<keyword evidence="7" id="KW-0391">Immunity</keyword>
<feature type="domain" description="Attacin C-terminal" evidence="11">
    <location>
        <begin position="128"/>
        <end position="246"/>
    </location>
</feature>
<dbReference type="Pfam" id="PF03768">
    <property type="entry name" value="Attacin_N"/>
    <property type="match status" value="1"/>
</dbReference>
<evidence type="ECO:0000256" key="4">
    <source>
        <dbReference type="ARBA" id="ARBA00022529"/>
    </source>
</evidence>
<sequence length="247" mass="26184">MSNAKLVSLFMVSLAVLVAYAAAMPQRVHAQHLVYYPPPPPPNSYQPIRVRRQVLGGSLSSNPAGGADARVDLTKAIGTPQHNVIGQVFAAGNTHTGGPQPATPVTSGATLAYNNNGHGFDLTKTHTPGVRDSFQQSAHANLFNNGVHNLDAKAFASQNQLANGFKFERNGAGLDYNHINGHGAHITHSNIPGFGKQLELGGNARLWESMDRNTKLDLSGTASKWTSGPFQGKTDLGANLGLSHYFG</sequence>
<evidence type="ECO:0000256" key="7">
    <source>
        <dbReference type="ARBA" id="ARBA00022859"/>
    </source>
</evidence>
<comment type="subcellular location">
    <subcellularLocation>
        <location evidence="1">Secreted</location>
    </subcellularLocation>
</comment>
<dbReference type="InterPro" id="IPR005520">
    <property type="entry name" value="Attacin_N"/>
</dbReference>
<dbReference type="eggNOG" id="ENOG502SZ31">
    <property type="taxonomic scope" value="Eukaryota"/>
</dbReference>
<dbReference type="PhylomeDB" id="B4N619"/>
<keyword evidence="6 9" id="KW-0732">Signal</keyword>
<evidence type="ECO:0000256" key="8">
    <source>
        <dbReference type="ARBA" id="ARBA00023022"/>
    </source>
</evidence>
<proteinExistence type="inferred from homology"/>
<evidence type="ECO:0000256" key="3">
    <source>
        <dbReference type="ARBA" id="ARBA00022525"/>
    </source>
</evidence>
<dbReference type="EMBL" id="CH964154">
    <property type="protein sequence ID" value="EDW79808.1"/>
    <property type="molecule type" value="Genomic_DNA"/>
</dbReference>
<dbReference type="GO" id="GO:0045087">
    <property type="term" value="P:innate immune response"/>
    <property type="evidence" value="ECO:0007669"/>
    <property type="project" value="UniProtKB-KW"/>
</dbReference>
<evidence type="ECO:0000256" key="2">
    <source>
        <dbReference type="ARBA" id="ARBA00007550"/>
    </source>
</evidence>
<name>B4N619_DROWI</name>
<dbReference type="GO" id="GO:0042742">
    <property type="term" value="P:defense response to bacterium"/>
    <property type="evidence" value="ECO:0007669"/>
    <property type="project" value="UniProtKB-KW"/>
</dbReference>
<evidence type="ECO:0000256" key="5">
    <source>
        <dbReference type="ARBA" id="ARBA00022588"/>
    </source>
</evidence>